<keyword evidence="2" id="KW-0378">Hydrolase</keyword>
<protein>
    <submittedName>
        <fullName evidence="2">HNH endonuclease</fullName>
    </submittedName>
</protein>
<gene>
    <name evidence="2" type="ORF">IP92_00477</name>
</gene>
<reference evidence="2 3" key="1">
    <citation type="journal article" date="2015" name="Stand. Genomic Sci.">
        <title>Genomic Encyclopedia of Bacterial and Archaeal Type Strains, Phase III: the genomes of soil and plant-associated and newly described type strains.</title>
        <authorList>
            <person name="Whitman W.B."/>
            <person name="Woyke T."/>
            <person name="Klenk H.P."/>
            <person name="Zhou Y."/>
            <person name="Lilburn T.G."/>
            <person name="Beck B.J."/>
            <person name="De Vos P."/>
            <person name="Vandamme P."/>
            <person name="Eisen J.A."/>
            <person name="Garrity G."/>
            <person name="Hugenholtz P."/>
            <person name="Kyrpides N.C."/>
        </authorList>
    </citation>
    <scope>NUCLEOTIDE SEQUENCE [LARGE SCALE GENOMIC DNA]</scope>
    <source>
        <strain evidence="2 3">CGMCC 1.10685</strain>
    </source>
</reference>
<feature type="domain" description="HNH nuclease" evidence="1">
    <location>
        <begin position="366"/>
        <end position="417"/>
    </location>
</feature>
<organism evidence="2 3">
    <name type="scientific">Pseudoduganella flava</name>
    <dbReference type="NCBI Taxonomy" id="871742"/>
    <lineage>
        <taxon>Bacteria</taxon>
        <taxon>Pseudomonadati</taxon>
        <taxon>Pseudomonadota</taxon>
        <taxon>Betaproteobacteria</taxon>
        <taxon>Burkholderiales</taxon>
        <taxon>Oxalobacteraceae</taxon>
        <taxon>Telluria group</taxon>
        <taxon>Pseudoduganella</taxon>
    </lineage>
</organism>
<evidence type="ECO:0000313" key="3">
    <source>
        <dbReference type="Proteomes" id="UP000315112"/>
    </source>
</evidence>
<dbReference type="InterPro" id="IPR003615">
    <property type="entry name" value="HNH_nuc"/>
</dbReference>
<name>A0A562Q5N5_9BURK</name>
<accession>A0A562Q5N5</accession>
<proteinExistence type="predicted"/>
<evidence type="ECO:0000259" key="1">
    <source>
        <dbReference type="Pfam" id="PF13391"/>
    </source>
</evidence>
<keyword evidence="2" id="KW-0540">Nuclease</keyword>
<dbReference type="GO" id="GO:0004519">
    <property type="term" value="F:endonuclease activity"/>
    <property type="evidence" value="ECO:0007669"/>
    <property type="project" value="UniProtKB-KW"/>
</dbReference>
<keyword evidence="2" id="KW-0255">Endonuclease</keyword>
<sequence>MKIQDAVSALLGWYNARAVEGKGRIQPFQYRDAGAAIGISNWETHAQFFGQVQSGVDYACYRCDLPPLSLTAAVPFRNAWTLDASFDWAFPVETMTSAARNHTWTSEEFAELIAATSTVGGSPRIKWKTELELNAPQVRRWAEQLGSLSIVPATSVPRAYWWVNQNQTYRDETLGGFLWSPKTRADGAANKFYENMVDVRPGDVIFSFCDTKIKAIGVATGTAHAAPKPFDTSGAYWADEGWQVPVEFRELPHPIRPKDHIELLREHLPPKYSPLQRTGDGLQSVYLAEVPLALADVLISLLGTQYTTAYARLTAVTGDLTRNDEQIEKAIEGRTDIGPTEKASLVMARRGQGIFKLNVAKNERGCRVTGITDHGHLRASHIKPWGASSDVEKLNGCNGLLLAPHVDHLFDRGLISFADDGTMLVSGLLDPAVLNAWGISAQRNVGMFKPEQAVFLAFHREEIFKKAQN</sequence>
<comment type="caution">
    <text evidence="2">The sequence shown here is derived from an EMBL/GenBank/DDBJ whole genome shotgun (WGS) entry which is preliminary data.</text>
</comment>
<dbReference type="Pfam" id="PF13391">
    <property type="entry name" value="HNH_2"/>
    <property type="match status" value="1"/>
</dbReference>
<dbReference type="Proteomes" id="UP000315112">
    <property type="component" value="Unassembled WGS sequence"/>
</dbReference>
<dbReference type="AlphaFoldDB" id="A0A562Q5N5"/>
<dbReference type="EMBL" id="VLKW01000001">
    <property type="protein sequence ID" value="TWI51490.1"/>
    <property type="molecule type" value="Genomic_DNA"/>
</dbReference>
<evidence type="ECO:0000313" key="2">
    <source>
        <dbReference type="EMBL" id="TWI51490.1"/>
    </source>
</evidence>
<dbReference type="RefSeq" id="WP_199271811.1">
    <property type="nucleotide sequence ID" value="NZ_CP046904.1"/>
</dbReference>